<comment type="caution">
    <text evidence="1">The sequence shown here is derived from an EMBL/GenBank/DDBJ whole genome shotgun (WGS) entry which is preliminary data.</text>
</comment>
<dbReference type="Proteomes" id="UP000028480">
    <property type="component" value="Unassembled WGS sequence"/>
</dbReference>
<dbReference type="HOGENOM" id="CLU_3105411_0_0_6"/>
<accession>A0A077QJH3</accession>
<dbReference type="EMBL" id="CBTB010000196">
    <property type="protein sequence ID" value="CDH33694.1"/>
    <property type="molecule type" value="Genomic_DNA"/>
</dbReference>
<organism evidence="1">
    <name type="scientific">Xenorhabdus bovienii str. Intermedium</name>
    <dbReference type="NCBI Taxonomy" id="1379677"/>
    <lineage>
        <taxon>Bacteria</taxon>
        <taxon>Pseudomonadati</taxon>
        <taxon>Pseudomonadota</taxon>
        <taxon>Gammaproteobacteria</taxon>
        <taxon>Enterobacterales</taxon>
        <taxon>Morganellaceae</taxon>
        <taxon>Xenorhabdus</taxon>
    </lineage>
</organism>
<proteinExistence type="predicted"/>
<name>A0A077QJH3_XENBV</name>
<protein>
    <submittedName>
        <fullName evidence="1">Uncharacterized protein</fullName>
    </submittedName>
</protein>
<sequence length="51" mass="5853">MYLEIFTGGEAVIVNIVVYMNTSCLQDKNYADREDLVFTNLNFPSFLIQTT</sequence>
<gene>
    <name evidence="1" type="ORF">XBI1_2750001</name>
</gene>
<evidence type="ECO:0000313" key="1">
    <source>
        <dbReference type="EMBL" id="CDH33694.1"/>
    </source>
</evidence>
<dbReference type="AlphaFoldDB" id="A0A077QJH3"/>
<reference evidence="1" key="1">
    <citation type="submission" date="2013-07" db="EMBL/GenBank/DDBJ databases">
        <title>Sub-species coevolution in mutualistic symbiosis.</title>
        <authorList>
            <person name="Murfin K."/>
            <person name="Klassen J."/>
            <person name="Lee M."/>
            <person name="Forst S."/>
            <person name="Stock P."/>
            <person name="Goodrich-Blair H."/>
        </authorList>
    </citation>
    <scope>NUCLEOTIDE SEQUENCE [LARGE SCALE GENOMIC DNA]</scope>
    <source>
        <strain evidence="1">Intermedium</strain>
    </source>
</reference>